<dbReference type="InterPro" id="IPR001254">
    <property type="entry name" value="Trypsin_dom"/>
</dbReference>
<dbReference type="RefSeq" id="XP_037885416.1">
    <property type="nucleotide sequence ID" value="XM_038029488.1"/>
</dbReference>
<dbReference type="SMART" id="SM00020">
    <property type="entry name" value="Tryp_SPc"/>
    <property type="match status" value="1"/>
</dbReference>
<dbReference type="PROSITE" id="PS00135">
    <property type="entry name" value="TRYPSIN_SER"/>
    <property type="match status" value="1"/>
</dbReference>
<dbReference type="PROSITE" id="PS50240">
    <property type="entry name" value="TRYPSIN_DOM"/>
    <property type="match status" value="1"/>
</dbReference>
<dbReference type="InterPro" id="IPR009003">
    <property type="entry name" value="Peptidase_S1_PA"/>
</dbReference>
<reference evidence="7" key="1">
    <citation type="submission" date="2025-08" db="UniProtKB">
        <authorList>
            <consortium name="RefSeq"/>
        </authorList>
    </citation>
    <scope>IDENTIFICATION</scope>
    <source>
        <tissue evidence="7">Whole body pupa</tissue>
    </source>
</reference>
<dbReference type="Pfam" id="PF00089">
    <property type="entry name" value="Trypsin"/>
    <property type="match status" value="2"/>
</dbReference>
<dbReference type="AlphaFoldDB" id="A0A8U0WKS7"/>
<dbReference type="InterPro" id="IPR018114">
    <property type="entry name" value="TRYPSIN_HIS"/>
</dbReference>
<dbReference type="InterPro" id="IPR001314">
    <property type="entry name" value="Peptidase_S1A"/>
</dbReference>
<keyword evidence="4" id="KW-0732">Signal</keyword>
<dbReference type="PRINTS" id="PR00722">
    <property type="entry name" value="CHYMOTRYPSIN"/>
</dbReference>
<dbReference type="SUPFAM" id="SSF50494">
    <property type="entry name" value="Trypsin-like serine proteases"/>
    <property type="match status" value="1"/>
</dbReference>
<keyword evidence="1" id="KW-1015">Disulfide bond</keyword>
<keyword evidence="3" id="KW-0720">Serine protease</keyword>
<dbReference type="InterPro" id="IPR043504">
    <property type="entry name" value="Peptidase_S1_PA_chymotrypsin"/>
</dbReference>
<organism evidence="6 7">
    <name type="scientific">Glossina fuscipes</name>
    <dbReference type="NCBI Taxonomy" id="7396"/>
    <lineage>
        <taxon>Eukaryota</taxon>
        <taxon>Metazoa</taxon>
        <taxon>Ecdysozoa</taxon>
        <taxon>Arthropoda</taxon>
        <taxon>Hexapoda</taxon>
        <taxon>Insecta</taxon>
        <taxon>Pterygota</taxon>
        <taxon>Neoptera</taxon>
        <taxon>Endopterygota</taxon>
        <taxon>Diptera</taxon>
        <taxon>Brachycera</taxon>
        <taxon>Muscomorpha</taxon>
        <taxon>Hippoboscoidea</taxon>
        <taxon>Glossinidae</taxon>
        <taxon>Glossina</taxon>
    </lineage>
</organism>
<dbReference type="PANTHER" id="PTHR24256">
    <property type="entry name" value="TRYPTASE-RELATED"/>
    <property type="match status" value="1"/>
</dbReference>
<gene>
    <name evidence="7" type="primary">LOC119635000</name>
</gene>
<dbReference type="Gene3D" id="2.40.10.10">
    <property type="entry name" value="Trypsin-like serine proteases"/>
    <property type="match status" value="2"/>
</dbReference>
<protein>
    <submittedName>
        <fullName evidence="7">Trypsin-1 isoform X1</fullName>
    </submittedName>
</protein>
<evidence type="ECO:0000256" key="2">
    <source>
        <dbReference type="ARBA" id="ARBA00024195"/>
    </source>
</evidence>
<keyword evidence="6" id="KW-1185">Reference proteome</keyword>
<evidence type="ECO:0000256" key="1">
    <source>
        <dbReference type="ARBA" id="ARBA00023157"/>
    </source>
</evidence>
<feature type="domain" description="Peptidase S1" evidence="5">
    <location>
        <begin position="63"/>
        <end position="431"/>
    </location>
</feature>
<feature type="signal peptide" evidence="4">
    <location>
        <begin position="1"/>
        <end position="20"/>
    </location>
</feature>
<proteinExistence type="inferred from homology"/>
<evidence type="ECO:0000256" key="4">
    <source>
        <dbReference type="SAM" id="SignalP"/>
    </source>
</evidence>
<dbReference type="InterPro" id="IPR033116">
    <property type="entry name" value="TRYPSIN_SER"/>
</dbReference>
<dbReference type="Proteomes" id="UP000092443">
    <property type="component" value="Unplaced"/>
</dbReference>
<dbReference type="PROSITE" id="PS00134">
    <property type="entry name" value="TRYPSIN_HIS"/>
    <property type="match status" value="1"/>
</dbReference>
<evidence type="ECO:0000256" key="3">
    <source>
        <dbReference type="RuleBase" id="RU363034"/>
    </source>
</evidence>
<evidence type="ECO:0000259" key="5">
    <source>
        <dbReference type="PROSITE" id="PS50240"/>
    </source>
</evidence>
<evidence type="ECO:0000313" key="6">
    <source>
        <dbReference type="Proteomes" id="UP000092443"/>
    </source>
</evidence>
<keyword evidence="3" id="KW-0378">Hydrolase</keyword>
<comment type="similarity">
    <text evidence="2">Belongs to the peptidase S1 family. CLIP subfamily.</text>
</comment>
<evidence type="ECO:0000313" key="7">
    <source>
        <dbReference type="RefSeq" id="XP_037885416.1"/>
    </source>
</evidence>
<keyword evidence="3" id="KW-0645">Protease</keyword>
<accession>A0A8U0WKS7</accession>
<dbReference type="FunFam" id="2.40.10.10:FF:000130">
    <property type="entry name" value="Chymotrypsinogen A"/>
    <property type="match status" value="1"/>
</dbReference>
<feature type="chain" id="PRO_5035728178" evidence="4">
    <location>
        <begin position="21"/>
        <end position="433"/>
    </location>
</feature>
<dbReference type="KEGG" id="gfs:119635000"/>
<sequence length="433" mass="49347">MCFNFHLLLLWLMIAYDRTATTIASSIASQYYNKNQFATDCGVRPSRQELPVTVSNHSRTAKIIAGTYTKDGQFPWQASLELLHPSLGFLGHWCGAVLIHQYWILSAAHCVHNDLFNLPLPPLWTVVLGDYDRAVESGYEQRIPIEKIFLHRKYENFLHDLVLMKLSMPANLSKKSNIRRICLPFLFGGVQSNSDDHSEETLNEQLSTTADFDINEIPEKFGNFLRSVQTQKPHHNVTIPTMKQLMDLKILNRLKRINQVNRIGTVARIKRRNDRYMNFQQYDGEKVDINKFNEHRQHLRYVDNTKELPYMDCIATGWGKANISGDLTDLLLKTSVPLHNNRSVCNCFRCKEAYGSFVRIHRGHLCAGKLNGKGGTCVGDSGGPLQCRLTKDGPWILAGITSFGSGCAVAGYPDVYVRISRYMKWIKDTIAYE</sequence>
<name>A0A8U0WKS7_9MUSC</name>
<dbReference type="GO" id="GO:0006508">
    <property type="term" value="P:proteolysis"/>
    <property type="evidence" value="ECO:0007669"/>
    <property type="project" value="UniProtKB-KW"/>
</dbReference>
<dbReference type="CDD" id="cd00190">
    <property type="entry name" value="Tryp_SPc"/>
    <property type="match status" value="1"/>
</dbReference>
<dbReference type="InterPro" id="IPR051487">
    <property type="entry name" value="Ser/Thr_Proteases_Immune/Dev"/>
</dbReference>
<dbReference type="GO" id="GO:0004252">
    <property type="term" value="F:serine-type endopeptidase activity"/>
    <property type="evidence" value="ECO:0007669"/>
    <property type="project" value="InterPro"/>
</dbReference>
<dbReference type="GeneID" id="119635000"/>
<dbReference type="FunFam" id="2.40.10.10:FF:000002">
    <property type="entry name" value="Transmembrane protease serine"/>
    <property type="match status" value="1"/>
</dbReference>